<protein>
    <submittedName>
        <fullName evidence="1">Uncharacterized protein</fullName>
    </submittedName>
</protein>
<evidence type="ECO:0000313" key="1">
    <source>
        <dbReference type="EMBL" id="KAE9027209.1"/>
    </source>
</evidence>
<accession>A0A6A3M5I0</accession>
<dbReference type="Proteomes" id="UP000429607">
    <property type="component" value="Unassembled WGS sequence"/>
</dbReference>
<proteinExistence type="predicted"/>
<dbReference type="EMBL" id="QXFV01000764">
    <property type="protein sequence ID" value="KAE9027209.1"/>
    <property type="molecule type" value="Genomic_DNA"/>
</dbReference>
<reference evidence="1 2" key="1">
    <citation type="submission" date="2018-09" db="EMBL/GenBank/DDBJ databases">
        <title>Genomic investigation of the strawberry pathogen Phytophthora fragariae indicates pathogenicity is determined by transcriptional variation in three key races.</title>
        <authorList>
            <person name="Adams T.M."/>
            <person name="Armitage A.D."/>
            <person name="Sobczyk M.K."/>
            <person name="Bates H.J."/>
            <person name="Dunwell J.M."/>
            <person name="Nellist C.F."/>
            <person name="Harrison R.J."/>
        </authorList>
    </citation>
    <scope>NUCLEOTIDE SEQUENCE [LARGE SCALE GENOMIC DNA]</scope>
    <source>
        <strain evidence="1 2">SCRP249</strain>
    </source>
</reference>
<gene>
    <name evidence="1" type="ORF">PR001_g12021</name>
</gene>
<sequence>MSARGASSFNHSCTIRIPLLALPMSEAWPCPFRPILKSKCDADKGVNFAD</sequence>
<evidence type="ECO:0000313" key="2">
    <source>
        <dbReference type="Proteomes" id="UP000429607"/>
    </source>
</evidence>
<organism evidence="1 2">
    <name type="scientific">Phytophthora rubi</name>
    <dbReference type="NCBI Taxonomy" id="129364"/>
    <lineage>
        <taxon>Eukaryota</taxon>
        <taxon>Sar</taxon>
        <taxon>Stramenopiles</taxon>
        <taxon>Oomycota</taxon>
        <taxon>Peronosporomycetes</taxon>
        <taxon>Peronosporales</taxon>
        <taxon>Peronosporaceae</taxon>
        <taxon>Phytophthora</taxon>
    </lineage>
</organism>
<dbReference type="AlphaFoldDB" id="A0A6A3M5I0"/>
<comment type="caution">
    <text evidence="1">The sequence shown here is derived from an EMBL/GenBank/DDBJ whole genome shotgun (WGS) entry which is preliminary data.</text>
</comment>
<name>A0A6A3M5I0_9STRA</name>